<protein>
    <submittedName>
        <fullName evidence="3">Isopentenyl pyrophosphate isomerase</fullName>
    </submittedName>
</protein>
<keyword evidence="4" id="KW-1185">Reference proteome</keyword>
<dbReference type="Proteomes" id="UP000317369">
    <property type="component" value="Chromosome"/>
</dbReference>
<dbReference type="InterPro" id="IPR002932">
    <property type="entry name" value="Glu_synthdom"/>
</dbReference>
<dbReference type="OrthoDB" id="9758182at2"/>
<name>A0A517YVG2_9BACT</name>
<dbReference type="AlphaFoldDB" id="A0A517YVG2"/>
<evidence type="ECO:0000256" key="1">
    <source>
        <dbReference type="ARBA" id="ARBA00009716"/>
    </source>
</evidence>
<dbReference type="GO" id="GO:0016853">
    <property type="term" value="F:isomerase activity"/>
    <property type="evidence" value="ECO:0007669"/>
    <property type="project" value="UniProtKB-KW"/>
</dbReference>
<dbReference type="GO" id="GO:0006537">
    <property type="term" value="P:glutamate biosynthetic process"/>
    <property type="evidence" value="ECO:0007669"/>
    <property type="project" value="InterPro"/>
</dbReference>
<evidence type="ECO:0000259" key="2">
    <source>
        <dbReference type="Pfam" id="PF01645"/>
    </source>
</evidence>
<dbReference type="Gene3D" id="3.20.20.70">
    <property type="entry name" value="Aldolase class I"/>
    <property type="match status" value="1"/>
</dbReference>
<feature type="domain" description="Glutamate synthase" evidence="2">
    <location>
        <begin position="322"/>
        <end position="397"/>
    </location>
</feature>
<reference evidence="3 4" key="1">
    <citation type="submission" date="2019-02" db="EMBL/GenBank/DDBJ databases">
        <title>Deep-cultivation of Planctomycetes and their phenomic and genomic characterization uncovers novel biology.</title>
        <authorList>
            <person name="Wiegand S."/>
            <person name="Jogler M."/>
            <person name="Boedeker C."/>
            <person name="Pinto D."/>
            <person name="Vollmers J."/>
            <person name="Rivas-Marin E."/>
            <person name="Kohn T."/>
            <person name="Peeters S.H."/>
            <person name="Heuer A."/>
            <person name="Rast P."/>
            <person name="Oberbeckmann S."/>
            <person name="Bunk B."/>
            <person name="Jeske O."/>
            <person name="Meyerdierks A."/>
            <person name="Storesund J.E."/>
            <person name="Kallscheuer N."/>
            <person name="Luecker S."/>
            <person name="Lage O.M."/>
            <person name="Pohl T."/>
            <person name="Merkel B.J."/>
            <person name="Hornburger P."/>
            <person name="Mueller R.-W."/>
            <person name="Bruemmer F."/>
            <person name="Labrenz M."/>
            <person name="Spormann A.M."/>
            <person name="Op den Camp H."/>
            <person name="Overmann J."/>
            <person name="Amann R."/>
            <person name="Jetten M.S.M."/>
            <person name="Mascher T."/>
            <person name="Medema M.H."/>
            <person name="Devos D.P."/>
            <person name="Kaster A.-K."/>
            <person name="Ovreas L."/>
            <person name="Rohde M."/>
            <person name="Galperin M.Y."/>
            <person name="Jogler C."/>
        </authorList>
    </citation>
    <scope>NUCLEOTIDE SEQUENCE [LARGE SCALE GENOMIC DNA]</scope>
    <source>
        <strain evidence="3 4">KS4</strain>
    </source>
</reference>
<proteinExistence type="inferred from homology"/>
<evidence type="ECO:0000313" key="4">
    <source>
        <dbReference type="Proteomes" id="UP000317369"/>
    </source>
</evidence>
<gene>
    <name evidence="3" type="ORF">KS4_22480</name>
</gene>
<dbReference type="SUPFAM" id="SSF51395">
    <property type="entry name" value="FMN-linked oxidoreductases"/>
    <property type="match status" value="1"/>
</dbReference>
<dbReference type="GO" id="GO:0015930">
    <property type="term" value="F:glutamate synthase activity"/>
    <property type="evidence" value="ECO:0007669"/>
    <property type="project" value="InterPro"/>
</dbReference>
<dbReference type="KEGG" id="pcor:KS4_22480"/>
<keyword evidence="3" id="KW-0413">Isomerase</keyword>
<accession>A0A517YVG2</accession>
<dbReference type="InterPro" id="IPR013785">
    <property type="entry name" value="Aldolase_TIM"/>
</dbReference>
<sequence>MYKMQDTLCTHCNFCSAKDGPNLCYAARTARFGLEGNFPTKDDKANTKFGKTQSAGEQFHPGTPRYKAFRDIIFMPELLGTDRVAKMAEVGYEPLYTDCKSASTLGGFEVASPLVCAAMGSTPVANDIGPDTSAGCALAGICISIGENIVNMWGYDKPYDEGRPTLVDRIEGFTKNYTGKGGVIIQQNVEDNKVDVWKTIYNDPRFAEAFDKGMIGFEGKGGQGAKPGMGGEVKIPREKAKRIHELYHFPVNPFEVEQELYQRHSVPGTATSESLEEYYTWMCTEFPKAKIWFKTGPYGDLFAQLDVMEKIATKFGLRINCTIDGGEGGTGMSPLGPMNDMGLPMVTCMLAVKKARKMYQNLDFTIAGGMVTGRDLAKSLAMGADGMGIGKGFLIATMAGRHQFAGADSPIEDIRAGGAKGVYNYAIEGITNEAKMLISSIAKYDFNDMKDNAPYEVSGQTIDNIDVVALDKDVAEMFDILYAYDAKIWDKLPEITAEMRKRCEEKAAVTA</sequence>
<comment type="similarity">
    <text evidence="1">Belongs to the glutamate synthase family.</text>
</comment>
<evidence type="ECO:0000313" key="3">
    <source>
        <dbReference type="EMBL" id="QDU34186.1"/>
    </source>
</evidence>
<dbReference type="Pfam" id="PF01645">
    <property type="entry name" value="Glu_synthase"/>
    <property type="match status" value="1"/>
</dbReference>
<dbReference type="EMBL" id="CP036425">
    <property type="protein sequence ID" value="QDU34186.1"/>
    <property type="molecule type" value="Genomic_DNA"/>
</dbReference>
<organism evidence="3 4">
    <name type="scientific">Poriferisphaera corsica</name>
    <dbReference type="NCBI Taxonomy" id="2528020"/>
    <lineage>
        <taxon>Bacteria</taxon>
        <taxon>Pseudomonadati</taxon>
        <taxon>Planctomycetota</taxon>
        <taxon>Phycisphaerae</taxon>
        <taxon>Phycisphaerales</taxon>
        <taxon>Phycisphaeraceae</taxon>
        <taxon>Poriferisphaera</taxon>
    </lineage>
</organism>